<dbReference type="PANTHER" id="PTHR39569:SF1">
    <property type="entry name" value="INORGANIC TRIPHOSPHATASE"/>
    <property type="match status" value="1"/>
</dbReference>
<evidence type="ECO:0000259" key="1">
    <source>
        <dbReference type="PROSITE" id="PS51707"/>
    </source>
</evidence>
<gene>
    <name evidence="2" type="ORF">RM573_08355</name>
</gene>
<dbReference type="Gene3D" id="2.40.320.10">
    <property type="entry name" value="Hypothetical Protein Pfu-838710-001"/>
    <property type="match status" value="1"/>
</dbReference>
<dbReference type="Pfam" id="PF05235">
    <property type="entry name" value="CHAD"/>
    <property type="match status" value="1"/>
</dbReference>
<comment type="caution">
    <text evidence="2">The sequence shown here is derived from an EMBL/GenBank/DDBJ whole genome shotgun (WGS) entry which is preliminary data.</text>
</comment>
<dbReference type="Proteomes" id="UP001266357">
    <property type="component" value="Unassembled WGS sequence"/>
</dbReference>
<dbReference type="CDD" id="cd07756">
    <property type="entry name" value="CYTH-like_Pase_CHAD"/>
    <property type="match status" value="1"/>
</dbReference>
<keyword evidence="3" id="KW-1185">Reference proteome</keyword>
<accession>A0ABU3A1E3</accession>
<dbReference type="Pfam" id="PF01928">
    <property type="entry name" value="CYTH"/>
    <property type="match status" value="1"/>
</dbReference>
<name>A0ABU3A1E3_9GAMM</name>
<organism evidence="2 3">
    <name type="scientific">Thalassotalea castellviae</name>
    <dbReference type="NCBI Taxonomy" id="3075612"/>
    <lineage>
        <taxon>Bacteria</taxon>
        <taxon>Pseudomonadati</taxon>
        <taxon>Pseudomonadota</taxon>
        <taxon>Gammaproteobacteria</taxon>
        <taxon>Alteromonadales</taxon>
        <taxon>Colwelliaceae</taxon>
        <taxon>Thalassotalea</taxon>
    </lineage>
</organism>
<protein>
    <submittedName>
        <fullName evidence="2">CYTH domain-containing protein</fullName>
    </submittedName>
</protein>
<reference evidence="2 3" key="1">
    <citation type="submission" date="2023-09" db="EMBL/GenBank/DDBJ databases">
        <authorList>
            <person name="Rey-Velasco X."/>
        </authorList>
    </citation>
    <scope>NUCLEOTIDE SEQUENCE [LARGE SCALE GENOMIC DNA]</scope>
    <source>
        <strain evidence="2 3">W431</strain>
    </source>
</reference>
<dbReference type="InterPro" id="IPR023577">
    <property type="entry name" value="CYTH_domain"/>
</dbReference>
<dbReference type="SUPFAM" id="SSF55154">
    <property type="entry name" value="CYTH-like phosphatases"/>
    <property type="match status" value="1"/>
</dbReference>
<feature type="domain" description="CYTH" evidence="1">
    <location>
        <begin position="2"/>
        <end position="204"/>
    </location>
</feature>
<dbReference type="InterPro" id="IPR039013">
    <property type="entry name" value="YgiF"/>
</dbReference>
<dbReference type="InterPro" id="IPR033469">
    <property type="entry name" value="CYTH-like_dom_sf"/>
</dbReference>
<evidence type="ECO:0000313" key="3">
    <source>
        <dbReference type="Proteomes" id="UP001266357"/>
    </source>
</evidence>
<dbReference type="PANTHER" id="PTHR39569">
    <property type="entry name" value="INORGANIC TRIPHOSPHATASE"/>
    <property type="match status" value="1"/>
</dbReference>
<evidence type="ECO:0000313" key="2">
    <source>
        <dbReference type="EMBL" id="MDT0603605.1"/>
    </source>
</evidence>
<dbReference type="SMART" id="SM01118">
    <property type="entry name" value="CYTH"/>
    <property type="match status" value="1"/>
</dbReference>
<dbReference type="InterPro" id="IPR007899">
    <property type="entry name" value="CHAD_dom"/>
</dbReference>
<dbReference type="PROSITE" id="PS51707">
    <property type="entry name" value="CYTH"/>
    <property type="match status" value="1"/>
</dbReference>
<sequence length="504" mass="58469">MATEVELKYLTNSDDVSAKIFNLLTENALTYTHQVKQLSNCYFDTPELALRHLDMGLRIRVCGSQIEQTIKTAGIVVGGLHQRPEYNVDISAPYPDLTLFPTEIWPNSKTAQQLQTQIIPLFNTDFTREIWLITMENSVIELAFDQGEISSQGRSLEICELELELVSGEREGLFSLAECLFKSLSLRPGTQSKAARGYRLYFNKQQVEDVELELDLHSNADNIETCFIDGIRHCLQLTQVTIEQYLNDKRLHKLAELVDVLALLRQGFWLFDEKLSKQSLAIRQELSYFIQLFAWVDSAIYFRELMTKTGNYRKKLDYSEQLIEQLKLEKRRFPDKVMVSQLLHSERFNGLLLSLLRMITCQNRQQYFTNTTQEPLIPFAKQKLSESLALLNTEMATLTSMDAEKYLSQRKRLHRSLLTGNWFGSFFDAKQRSEYRMPLQDIQLGLRELQSLWIIKQQLEKAEIVNEANNKKILDWQESKVENLLIALTHSKNLALSLPAYWLT</sequence>
<dbReference type="EMBL" id="JAVRIF010000003">
    <property type="protein sequence ID" value="MDT0603605.1"/>
    <property type="molecule type" value="Genomic_DNA"/>
</dbReference>
<proteinExistence type="predicted"/>
<dbReference type="RefSeq" id="WP_311580064.1">
    <property type="nucleotide sequence ID" value="NZ_JAVRIF010000003.1"/>
</dbReference>